<dbReference type="GO" id="GO:0003677">
    <property type="term" value="F:DNA binding"/>
    <property type="evidence" value="ECO:0007669"/>
    <property type="project" value="UniProtKB-KW"/>
</dbReference>
<gene>
    <name evidence="1" type="primary">csiR_2</name>
    <name evidence="1" type="ORF">SAMEA3710514_00441</name>
</gene>
<protein>
    <submittedName>
        <fullName evidence="1">DNA-binding transcriptional regulator CsiR</fullName>
    </submittedName>
</protein>
<organism evidence="1 2">
    <name type="scientific">Shigella flexneri</name>
    <dbReference type="NCBI Taxonomy" id="623"/>
    <lineage>
        <taxon>Bacteria</taxon>
        <taxon>Pseudomonadati</taxon>
        <taxon>Pseudomonadota</taxon>
        <taxon>Gammaproteobacteria</taxon>
        <taxon>Enterobacterales</taxon>
        <taxon>Enterobacteriaceae</taxon>
        <taxon>Shigella</taxon>
    </lineage>
</organism>
<dbReference type="Proteomes" id="UP000260191">
    <property type="component" value="Unassembled WGS sequence"/>
</dbReference>
<keyword evidence="1" id="KW-0238">DNA-binding</keyword>
<name>A0A658YST4_SHIFL</name>
<dbReference type="AlphaFoldDB" id="A0A658YST4"/>
<evidence type="ECO:0000313" key="2">
    <source>
        <dbReference type="Proteomes" id="UP000260191"/>
    </source>
</evidence>
<reference evidence="1 2" key="1">
    <citation type="submission" date="2018-06" db="EMBL/GenBank/DDBJ databases">
        <authorList>
            <consortium name="Pathogen Informatics"/>
            <person name="Doyle S."/>
        </authorList>
    </citation>
    <scope>NUCLEOTIDE SEQUENCE [LARGE SCALE GENOMIC DNA]</scope>
    <source>
        <strain evidence="1 2">4028STDY6275000</strain>
    </source>
</reference>
<sequence length="47" mass="5234">MSLLTSRYALGVGPLREVLSQLVVERLVTVVNQKGYRVASMSEQELL</sequence>
<evidence type="ECO:0000313" key="1">
    <source>
        <dbReference type="EMBL" id="SVH83618.1"/>
    </source>
</evidence>
<dbReference type="InterPro" id="IPR036388">
    <property type="entry name" value="WH-like_DNA-bd_sf"/>
</dbReference>
<dbReference type="Gene3D" id="1.10.10.10">
    <property type="entry name" value="Winged helix-like DNA-binding domain superfamily/Winged helix DNA-binding domain"/>
    <property type="match status" value="1"/>
</dbReference>
<accession>A0A658YST4</accession>
<proteinExistence type="predicted"/>
<dbReference type="EMBL" id="UIPR01000004">
    <property type="protein sequence ID" value="SVH83618.1"/>
    <property type="molecule type" value="Genomic_DNA"/>
</dbReference>